<feature type="compositionally biased region" description="Polar residues" evidence="1">
    <location>
        <begin position="111"/>
        <end position="122"/>
    </location>
</feature>
<proteinExistence type="predicted"/>
<dbReference type="EMBL" id="JAKKPZ010000098">
    <property type="protein sequence ID" value="KAI1702449.1"/>
    <property type="molecule type" value="Genomic_DNA"/>
</dbReference>
<comment type="caution">
    <text evidence="2">The sequence shown here is derived from an EMBL/GenBank/DDBJ whole genome shotgun (WGS) entry which is preliminary data.</text>
</comment>
<sequence length="340" mass="38568">MNSSKKLVIVEFRPSEKNEPIEFEILESDAVNGVRENGKKIYHYGIFRGEFTSMRVAKIELNRLKKQQELKNDCPILVPEANDADQKVSEFALVKTEPIDEPAPSLDCSLMPSTSRQISRNGQPPELESNPPEDDNLDSDHLYDDLELNGITRMILERTREEHRRLQNGNGSSIVPVRYKRKATLEDLAQEMSEMRKTMSDLLNGQAEILKKLNAMERDSNPSLTAPPESNYQLLPHKRPRRSSFNDNARPPPLLRQPSPTESQFSPTPDTTMPTLSNQASNSAQTLRRKPDGMRTLNVLSRRNISPMYNNMPVLTPTLPPLSTTRKSLFDDLPPLKKAI</sequence>
<organism evidence="2 3">
    <name type="scientific">Ditylenchus destructor</name>
    <dbReference type="NCBI Taxonomy" id="166010"/>
    <lineage>
        <taxon>Eukaryota</taxon>
        <taxon>Metazoa</taxon>
        <taxon>Ecdysozoa</taxon>
        <taxon>Nematoda</taxon>
        <taxon>Chromadorea</taxon>
        <taxon>Rhabditida</taxon>
        <taxon>Tylenchina</taxon>
        <taxon>Tylenchomorpha</taxon>
        <taxon>Sphaerularioidea</taxon>
        <taxon>Anguinidae</taxon>
        <taxon>Anguininae</taxon>
        <taxon>Ditylenchus</taxon>
    </lineage>
</organism>
<keyword evidence="3" id="KW-1185">Reference proteome</keyword>
<evidence type="ECO:0000313" key="2">
    <source>
        <dbReference type="EMBL" id="KAI1702449.1"/>
    </source>
</evidence>
<reference evidence="2" key="1">
    <citation type="submission" date="2022-01" db="EMBL/GenBank/DDBJ databases">
        <title>Genome Sequence Resource for Two Populations of Ditylenchus destructor, the Migratory Endoparasitic Phytonematode.</title>
        <authorList>
            <person name="Zhang H."/>
            <person name="Lin R."/>
            <person name="Xie B."/>
        </authorList>
    </citation>
    <scope>NUCLEOTIDE SEQUENCE</scope>
    <source>
        <strain evidence="2">BazhouSP</strain>
    </source>
</reference>
<evidence type="ECO:0000313" key="3">
    <source>
        <dbReference type="Proteomes" id="UP001201812"/>
    </source>
</evidence>
<protein>
    <submittedName>
        <fullName evidence="2">Uncharacterized protein</fullName>
    </submittedName>
</protein>
<feature type="compositionally biased region" description="Polar residues" evidence="1">
    <location>
        <begin position="258"/>
        <end position="286"/>
    </location>
</feature>
<name>A0AAD4MS82_9BILA</name>
<dbReference type="Proteomes" id="UP001201812">
    <property type="component" value="Unassembled WGS sequence"/>
</dbReference>
<feature type="region of interest" description="Disordered" evidence="1">
    <location>
        <begin position="219"/>
        <end position="296"/>
    </location>
</feature>
<evidence type="ECO:0000256" key="1">
    <source>
        <dbReference type="SAM" id="MobiDB-lite"/>
    </source>
</evidence>
<feature type="region of interest" description="Disordered" evidence="1">
    <location>
        <begin position="100"/>
        <end position="140"/>
    </location>
</feature>
<gene>
    <name evidence="2" type="ORF">DdX_15460</name>
</gene>
<feature type="compositionally biased region" description="Polar residues" evidence="1">
    <location>
        <begin position="221"/>
        <end position="233"/>
    </location>
</feature>
<dbReference type="AlphaFoldDB" id="A0AAD4MS82"/>
<accession>A0AAD4MS82</accession>